<feature type="domain" description="Neurexin/syndecan/glycophorin C" evidence="13">
    <location>
        <begin position="378"/>
        <end position="396"/>
    </location>
</feature>
<gene>
    <name evidence="14" type="ORF">ILYODFUR_011558</name>
</gene>
<feature type="non-terminal residue" evidence="14">
    <location>
        <position position="1"/>
    </location>
</feature>
<keyword evidence="7 12" id="KW-0472">Membrane</keyword>
<evidence type="ECO:0000256" key="8">
    <source>
        <dbReference type="ARBA" id="ARBA00023180"/>
    </source>
</evidence>
<feature type="transmembrane region" description="Helical" evidence="12">
    <location>
        <begin position="355"/>
        <end position="379"/>
    </location>
</feature>
<comment type="subcellular location">
    <subcellularLocation>
        <location evidence="1 10">Membrane</location>
        <topology evidence="1 10">Single-pass type I membrane protein</topology>
    </subcellularLocation>
</comment>
<dbReference type="Pfam" id="PF01034">
    <property type="entry name" value="Syndecan"/>
    <property type="match status" value="1"/>
</dbReference>
<dbReference type="Proteomes" id="UP001482620">
    <property type="component" value="Unassembled WGS sequence"/>
</dbReference>
<keyword evidence="9 10" id="KW-0357">Heparan sulfate</keyword>
<sequence>AQTWPVDLEGSTRDDFYDDEDLYSGSGSGFSEISVRPTTSGVSFTTEELPFLSTTQATSPAPSASPAAEPSPSPEDVASTVFPTEADGESGIYVERELEKEREREKEQERERQMERERERERIKEMEREREREREQEREREREREWERQRERELERQRELERIRAAQTTAAPRSPAVFPMSTTSLSTSAVESAGPSAGSDDLLTPEAGEEDMYLSPDSTSGYIGFSMETITENDALTTAETTAEPTPEPTTTTTTAVTTVKTRVPLRPRGPVSTTTQGVPTERTTRPQPPTTTQEGNNDVGAVGPSGESEISEDRRNNLGRGVRPEEPEVNGNTVDGGSSAAQLPQKNILERKEVLIAVIVGGVVGALFAAFLVMLLVYRMKKKDEGSYTLEEPKQATVTYQKPDKQEEFYA</sequence>
<evidence type="ECO:0000256" key="3">
    <source>
        <dbReference type="ARBA" id="ARBA00010241"/>
    </source>
</evidence>
<dbReference type="EMBL" id="JAHRIQ010058804">
    <property type="protein sequence ID" value="MEQ2240115.1"/>
    <property type="molecule type" value="Genomic_DNA"/>
</dbReference>
<reference evidence="14 15" key="1">
    <citation type="submission" date="2021-06" db="EMBL/GenBank/DDBJ databases">
        <authorList>
            <person name="Palmer J.M."/>
        </authorList>
    </citation>
    <scope>NUCLEOTIDE SEQUENCE [LARGE SCALE GENOMIC DNA]</scope>
    <source>
        <strain evidence="15">if_2019</strain>
        <tissue evidence="14">Muscle</tissue>
    </source>
</reference>
<proteinExistence type="inferred from homology"/>
<organism evidence="14 15">
    <name type="scientific">Ilyodon furcidens</name>
    <name type="common">goldbreast splitfin</name>
    <dbReference type="NCBI Taxonomy" id="33524"/>
    <lineage>
        <taxon>Eukaryota</taxon>
        <taxon>Metazoa</taxon>
        <taxon>Chordata</taxon>
        <taxon>Craniata</taxon>
        <taxon>Vertebrata</taxon>
        <taxon>Euteleostomi</taxon>
        <taxon>Actinopterygii</taxon>
        <taxon>Neopterygii</taxon>
        <taxon>Teleostei</taxon>
        <taxon>Neoteleostei</taxon>
        <taxon>Acanthomorphata</taxon>
        <taxon>Ovalentaria</taxon>
        <taxon>Atherinomorphae</taxon>
        <taxon>Cyprinodontiformes</taxon>
        <taxon>Goodeidae</taxon>
        <taxon>Ilyodon</taxon>
    </lineage>
</organism>
<evidence type="ECO:0000256" key="2">
    <source>
        <dbReference type="ARBA" id="ARBA00005343"/>
    </source>
</evidence>
<feature type="compositionally biased region" description="Basic and acidic residues" evidence="11">
    <location>
        <begin position="312"/>
        <end position="327"/>
    </location>
</feature>
<evidence type="ECO:0000256" key="4">
    <source>
        <dbReference type="ARBA" id="ARBA00022692"/>
    </source>
</evidence>
<comment type="caution">
    <text evidence="14">The sequence shown here is derived from an EMBL/GenBank/DDBJ whole genome shotgun (WGS) entry which is preliminary data.</text>
</comment>
<evidence type="ECO:0000313" key="14">
    <source>
        <dbReference type="EMBL" id="MEQ2240115.1"/>
    </source>
</evidence>
<dbReference type="PANTHER" id="PTHR10915">
    <property type="entry name" value="SYNDECAN"/>
    <property type="match status" value="1"/>
</dbReference>
<comment type="function">
    <text evidence="10">Cell surface proteoglycan.</text>
</comment>
<keyword evidence="4 10" id="KW-0812">Transmembrane</keyword>
<keyword evidence="8 10" id="KW-0325">Glycoprotein</keyword>
<keyword evidence="5 10" id="KW-0654">Proteoglycan</keyword>
<feature type="compositionally biased region" description="Basic and acidic residues" evidence="11">
    <location>
        <begin position="94"/>
        <end position="164"/>
    </location>
</feature>
<accession>A0ABV0U4L2</accession>
<dbReference type="PROSITE" id="PS00964">
    <property type="entry name" value="SYNDECAN"/>
    <property type="match status" value="1"/>
</dbReference>
<evidence type="ECO:0000259" key="13">
    <source>
        <dbReference type="SMART" id="SM00294"/>
    </source>
</evidence>
<evidence type="ECO:0000256" key="7">
    <source>
        <dbReference type="ARBA" id="ARBA00023136"/>
    </source>
</evidence>
<evidence type="ECO:0000256" key="9">
    <source>
        <dbReference type="ARBA" id="ARBA00023207"/>
    </source>
</evidence>
<feature type="region of interest" description="Disordered" evidence="11">
    <location>
        <begin position="238"/>
        <end position="257"/>
    </location>
</feature>
<comment type="similarity">
    <text evidence="2 10">Belongs to the syndecan proteoglycan family.</text>
</comment>
<feature type="compositionally biased region" description="Polar residues" evidence="11">
    <location>
        <begin position="36"/>
        <end position="56"/>
    </location>
</feature>
<evidence type="ECO:0000256" key="11">
    <source>
        <dbReference type="SAM" id="MobiDB-lite"/>
    </source>
</evidence>
<feature type="region of interest" description="Disordered" evidence="11">
    <location>
        <begin position="1"/>
        <end position="220"/>
    </location>
</feature>
<dbReference type="InterPro" id="IPR001050">
    <property type="entry name" value="Syndecan"/>
</dbReference>
<keyword evidence="6 12" id="KW-1133">Transmembrane helix</keyword>
<evidence type="ECO:0000313" key="15">
    <source>
        <dbReference type="Proteomes" id="UP001482620"/>
    </source>
</evidence>
<evidence type="ECO:0000256" key="6">
    <source>
        <dbReference type="ARBA" id="ARBA00022989"/>
    </source>
</evidence>
<feature type="region of interest" description="Disordered" evidence="11">
    <location>
        <begin position="266"/>
        <end position="339"/>
    </location>
</feature>
<dbReference type="PANTHER" id="PTHR10915:SF7">
    <property type="entry name" value="SYNDECAN-3"/>
    <property type="match status" value="1"/>
</dbReference>
<dbReference type="InterPro" id="IPR027789">
    <property type="entry name" value="Syndecan/Neurexin_dom"/>
</dbReference>
<feature type="compositionally biased region" description="Polar residues" evidence="11">
    <location>
        <begin position="180"/>
        <end position="190"/>
    </location>
</feature>
<dbReference type="InterPro" id="IPR003585">
    <property type="entry name" value="Neurexin-like"/>
</dbReference>
<dbReference type="SMART" id="SM00294">
    <property type="entry name" value="4.1m"/>
    <property type="match status" value="1"/>
</dbReference>
<evidence type="ECO:0000256" key="1">
    <source>
        <dbReference type="ARBA" id="ARBA00004479"/>
    </source>
</evidence>
<evidence type="ECO:0000256" key="10">
    <source>
        <dbReference type="RuleBase" id="RU000649"/>
    </source>
</evidence>
<name>A0ABV0U4L2_9TELE</name>
<evidence type="ECO:0000256" key="12">
    <source>
        <dbReference type="SAM" id="Phobius"/>
    </source>
</evidence>
<protein>
    <recommendedName>
        <fullName evidence="10">Syndecan</fullName>
    </recommendedName>
</protein>
<comment type="similarity">
    <text evidence="3">Belongs to the neurexin family.</text>
</comment>
<dbReference type="InterPro" id="IPR030479">
    <property type="entry name" value="Syndecan_CS"/>
</dbReference>
<feature type="compositionally biased region" description="Low complexity" evidence="11">
    <location>
        <begin position="57"/>
        <end position="79"/>
    </location>
</feature>
<evidence type="ECO:0000256" key="5">
    <source>
        <dbReference type="ARBA" id="ARBA00022974"/>
    </source>
</evidence>
<keyword evidence="15" id="KW-1185">Reference proteome</keyword>